<dbReference type="KEGG" id="buy:D8S85_06580"/>
<keyword evidence="2" id="KW-0378">Hydrolase</keyword>
<accession>A0A3S9VRU7</accession>
<dbReference type="PANTHER" id="PTHR11080">
    <property type="entry name" value="PYRAZINAMIDASE/NICOTINAMIDASE"/>
    <property type="match status" value="1"/>
</dbReference>
<dbReference type="OrthoDB" id="9791276at2"/>
<keyword evidence="4" id="KW-1185">Reference proteome</keyword>
<dbReference type="EMBL" id="CP032819">
    <property type="protein sequence ID" value="AZS29257.1"/>
    <property type="molecule type" value="Genomic_DNA"/>
</dbReference>
<name>A0A3S9VRU7_9BACT</name>
<dbReference type="RefSeq" id="WP_106480004.1">
    <property type="nucleotide sequence ID" value="NZ_CP032819.1"/>
</dbReference>
<proteinExistence type="inferred from homology"/>
<dbReference type="InterPro" id="IPR036380">
    <property type="entry name" value="Isochorismatase-like_sf"/>
</dbReference>
<dbReference type="GO" id="GO:0016787">
    <property type="term" value="F:hydrolase activity"/>
    <property type="evidence" value="ECO:0007669"/>
    <property type="project" value="UniProtKB-KW"/>
</dbReference>
<organism evidence="3 4">
    <name type="scientific">Butyricimonas faecalis</name>
    <dbReference type="NCBI Taxonomy" id="2093856"/>
    <lineage>
        <taxon>Bacteria</taxon>
        <taxon>Pseudomonadati</taxon>
        <taxon>Bacteroidota</taxon>
        <taxon>Bacteroidia</taxon>
        <taxon>Bacteroidales</taxon>
        <taxon>Odoribacteraceae</taxon>
        <taxon>Butyricimonas</taxon>
    </lineage>
</organism>
<gene>
    <name evidence="3" type="ORF">D8S85_06580</name>
</gene>
<dbReference type="AlphaFoldDB" id="A0A3S9VRU7"/>
<reference evidence="3 4" key="1">
    <citation type="submission" date="2018-10" db="EMBL/GenBank/DDBJ databases">
        <title>Butyricimonas faecalis sp. nov., isolated from human faeces and emended description of the genus Butyricimonas.</title>
        <authorList>
            <person name="Le Roy T."/>
            <person name="Van der Smissen P."/>
            <person name="Paquot A."/>
            <person name="Delzenne N."/>
            <person name="Muccioli G."/>
            <person name="Collet J.-F."/>
            <person name="Cani P.D."/>
        </authorList>
    </citation>
    <scope>NUCLEOTIDE SEQUENCE [LARGE SCALE GENOMIC DNA]</scope>
    <source>
        <strain evidence="3 4">H184</strain>
    </source>
</reference>
<dbReference type="SUPFAM" id="SSF52499">
    <property type="entry name" value="Isochorismatase-like hydrolases"/>
    <property type="match status" value="1"/>
</dbReference>
<sequence>MKTVLLIVDMQNDFCLPSGSLYVPGAEKDVERLSRLIKKKTTVIDKIILTADEHHVMDIAHPSYWRNKQGMHPAPFTTISWWEVLSGEWIPFGDKDKVVDYLRRLIEQGEYKHTIWPEHCLYGSEGAAITPVLMEALTCWAREGKYYEVVEKGLNPSTEFFGAFRANIPLAGAVDTEFNVKLKDELEMYDVIWLAGEAKSHCVANTLKQMFDYPEIIRRLVILEDCMSNISGCEDLAISIYEKAACMGARFVTSESLLYS</sequence>
<dbReference type="PANTHER" id="PTHR11080:SF2">
    <property type="entry name" value="LD05707P"/>
    <property type="match status" value="1"/>
</dbReference>
<evidence type="ECO:0000313" key="4">
    <source>
        <dbReference type="Proteomes" id="UP000270673"/>
    </source>
</evidence>
<evidence type="ECO:0000256" key="2">
    <source>
        <dbReference type="ARBA" id="ARBA00022801"/>
    </source>
</evidence>
<dbReference type="Proteomes" id="UP000270673">
    <property type="component" value="Chromosome"/>
</dbReference>
<protein>
    <submittedName>
        <fullName evidence="3">Isochorismatase family protein</fullName>
    </submittedName>
</protein>
<evidence type="ECO:0000313" key="3">
    <source>
        <dbReference type="EMBL" id="AZS29257.1"/>
    </source>
</evidence>
<evidence type="ECO:0000256" key="1">
    <source>
        <dbReference type="ARBA" id="ARBA00006336"/>
    </source>
</evidence>
<dbReference type="InterPro" id="IPR052347">
    <property type="entry name" value="Isochorismatase_Nicotinamidase"/>
</dbReference>
<dbReference type="Gene3D" id="3.40.50.850">
    <property type="entry name" value="Isochorismatase-like"/>
    <property type="match status" value="1"/>
</dbReference>
<comment type="similarity">
    <text evidence="1">Belongs to the isochorismatase family.</text>
</comment>